<keyword evidence="4" id="KW-1003">Cell membrane</keyword>
<feature type="transmembrane region" description="Helical" evidence="10">
    <location>
        <begin position="62"/>
        <end position="83"/>
    </location>
</feature>
<dbReference type="RefSeq" id="WP_013023661.1">
    <property type="nucleotide sequence ID" value="NC_013949.1"/>
</dbReference>
<dbReference type="EMBL" id="FN555004">
    <property type="protein sequence ID" value="CBG40594.1"/>
    <property type="molecule type" value="Genomic_DNA"/>
</dbReference>
<dbReference type="STRING" id="679897.HMU13400"/>
<dbReference type="eggNOG" id="COG2076">
    <property type="taxonomic scope" value="Bacteria"/>
</dbReference>
<evidence type="ECO:0000256" key="1">
    <source>
        <dbReference type="ARBA" id="ARBA00004429"/>
    </source>
</evidence>
<keyword evidence="6 9" id="KW-0812">Transmembrane</keyword>
<dbReference type="Gene3D" id="1.10.3730.20">
    <property type="match status" value="1"/>
</dbReference>
<proteinExistence type="inferred from homology"/>
<dbReference type="GO" id="GO:1903711">
    <property type="term" value="P:spermidine transmembrane transport"/>
    <property type="evidence" value="ECO:0007669"/>
    <property type="project" value="TreeGrafter"/>
</dbReference>
<accession>D3UJB9</accession>
<comment type="similarity">
    <text evidence="9">Belongs to the drug/metabolite transporter (DMT) superfamily. Small multidrug resistance (SMR) (TC 2.A.7.1) family.</text>
</comment>
<evidence type="ECO:0000256" key="9">
    <source>
        <dbReference type="RuleBase" id="RU003942"/>
    </source>
</evidence>
<dbReference type="PANTHER" id="PTHR30561">
    <property type="entry name" value="SMR FAMILY PROTON-DEPENDENT DRUG EFFLUX TRANSPORTER SUGE"/>
    <property type="match status" value="1"/>
</dbReference>
<organism evidence="11 12">
    <name type="scientific">Helicobacter mustelae (strain ATCC 43772 / CCUG 25715 / CIP 103759 / LMG 18044 / NCTC 12198 / R85-136P)</name>
    <name type="common">Campylobacter mustelae</name>
    <dbReference type="NCBI Taxonomy" id="679897"/>
    <lineage>
        <taxon>Bacteria</taxon>
        <taxon>Pseudomonadati</taxon>
        <taxon>Campylobacterota</taxon>
        <taxon>Epsilonproteobacteria</taxon>
        <taxon>Campylobacterales</taxon>
        <taxon>Helicobacteraceae</taxon>
        <taxon>Helicobacter</taxon>
    </lineage>
</organism>
<evidence type="ECO:0000256" key="3">
    <source>
        <dbReference type="ARBA" id="ARBA00021112"/>
    </source>
</evidence>
<protein>
    <recommendedName>
        <fullName evidence="3">Spermidine export protein MdtJ</fullName>
    </recommendedName>
</protein>
<feature type="transmembrane region" description="Helical" evidence="10">
    <location>
        <begin position="9"/>
        <end position="29"/>
    </location>
</feature>
<dbReference type="PANTHER" id="PTHR30561:SF2">
    <property type="entry name" value="SPERMIDINE EXPORT PROTEIN MDTJ"/>
    <property type="match status" value="1"/>
</dbReference>
<dbReference type="AlphaFoldDB" id="D3UJB9"/>
<dbReference type="InterPro" id="IPR045324">
    <property type="entry name" value="Small_multidrug_res"/>
</dbReference>
<dbReference type="GO" id="GO:0015199">
    <property type="term" value="F:amino-acid betaine transmembrane transporter activity"/>
    <property type="evidence" value="ECO:0007669"/>
    <property type="project" value="TreeGrafter"/>
</dbReference>
<dbReference type="Proteomes" id="UP000001522">
    <property type="component" value="Chromosome"/>
</dbReference>
<keyword evidence="5" id="KW-0997">Cell inner membrane</keyword>
<name>D3UJB9_HELM1</name>
<evidence type="ECO:0000256" key="5">
    <source>
        <dbReference type="ARBA" id="ARBA00022519"/>
    </source>
</evidence>
<evidence type="ECO:0000256" key="7">
    <source>
        <dbReference type="ARBA" id="ARBA00022989"/>
    </source>
</evidence>
<gene>
    <name evidence="11" type="ordered locus">HMU13400</name>
</gene>
<reference evidence="11 12" key="1">
    <citation type="journal article" date="2010" name="BMC Genomics">
        <title>Comparative genomics and proteomics of Helicobacter mustelae, an ulcerogenic and carcinogenic gastric pathogen.</title>
        <authorList>
            <person name="O'Toole P.W."/>
            <person name="Snelling W.J."/>
            <person name="Canchaya C."/>
            <person name="Forde B.M."/>
            <person name="Hardie K.R."/>
            <person name="Josenhans C."/>
            <person name="Graham R.L.J."/>
            <person name="McMullan G."/>
            <person name="Parkhill J."/>
            <person name="Belda E."/>
            <person name="Bentley S.D."/>
        </authorList>
    </citation>
    <scope>NUCLEOTIDE SEQUENCE [LARGE SCALE GENOMIC DNA]</scope>
    <source>
        <strain evidence="12">ATCC 43772 / LMG 18044 / NCTC 12198 / 12198</strain>
    </source>
</reference>
<keyword evidence="12" id="KW-1185">Reference proteome</keyword>
<evidence type="ECO:0000256" key="10">
    <source>
        <dbReference type="SAM" id="Phobius"/>
    </source>
</evidence>
<dbReference type="InterPro" id="IPR037185">
    <property type="entry name" value="EmrE-like"/>
</dbReference>
<dbReference type="KEGG" id="hms:HMU13400"/>
<dbReference type="SUPFAM" id="SSF103481">
    <property type="entry name" value="Multidrug resistance efflux transporter EmrE"/>
    <property type="match status" value="1"/>
</dbReference>
<dbReference type="HOGENOM" id="CLU_133067_0_0_7"/>
<keyword evidence="7 10" id="KW-1133">Transmembrane helix</keyword>
<feature type="transmembrane region" description="Helical" evidence="10">
    <location>
        <begin position="35"/>
        <end position="55"/>
    </location>
</feature>
<keyword evidence="8 10" id="KW-0472">Membrane</keyword>
<dbReference type="GO" id="GO:0031460">
    <property type="term" value="P:glycine betaine transport"/>
    <property type="evidence" value="ECO:0007669"/>
    <property type="project" value="TreeGrafter"/>
</dbReference>
<comment type="subunit">
    <text evidence="2">Forms a complex with MdtI.</text>
</comment>
<evidence type="ECO:0000256" key="8">
    <source>
        <dbReference type="ARBA" id="ARBA00023136"/>
    </source>
</evidence>
<dbReference type="InterPro" id="IPR000390">
    <property type="entry name" value="Small_drug/metabolite_transptr"/>
</dbReference>
<evidence type="ECO:0000256" key="4">
    <source>
        <dbReference type="ARBA" id="ARBA00022475"/>
    </source>
</evidence>
<dbReference type="GO" id="GO:0005886">
    <property type="term" value="C:plasma membrane"/>
    <property type="evidence" value="ECO:0007669"/>
    <property type="project" value="UniProtKB-SubCell"/>
</dbReference>
<dbReference type="Pfam" id="PF00893">
    <property type="entry name" value="Multi_Drug_Res"/>
    <property type="match status" value="1"/>
</dbReference>
<comment type="subcellular location">
    <subcellularLocation>
        <location evidence="1">Cell inner membrane</location>
        <topology evidence="1">Multi-pass membrane protein</topology>
    </subcellularLocation>
    <subcellularLocation>
        <location evidence="9">Cell membrane</location>
        <topology evidence="9">Multi-pass membrane protein</topology>
    </subcellularLocation>
</comment>
<evidence type="ECO:0000313" key="12">
    <source>
        <dbReference type="Proteomes" id="UP000001522"/>
    </source>
</evidence>
<dbReference type="GO" id="GO:0015220">
    <property type="term" value="F:choline transmembrane transporter activity"/>
    <property type="evidence" value="ECO:0007669"/>
    <property type="project" value="TreeGrafter"/>
</dbReference>
<dbReference type="GO" id="GO:0015297">
    <property type="term" value="F:antiporter activity"/>
    <property type="evidence" value="ECO:0007669"/>
    <property type="project" value="TreeGrafter"/>
</dbReference>
<evidence type="ECO:0000256" key="6">
    <source>
        <dbReference type="ARBA" id="ARBA00022692"/>
    </source>
</evidence>
<feature type="transmembrane region" description="Helical" evidence="10">
    <location>
        <begin position="89"/>
        <end position="107"/>
    </location>
</feature>
<sequence length="112" mass="12398">MLNPVQKSWIFLILAIVMEVLGSGSLRFFEDSLLLRYGFMAGFIMLSYFFMGLAIKRISIGLAYAMWEALGIILISLIGAFCFDEVLSLYQKLGIGLGILGIVLIHLGDEGE</sequence>
<evidence type="ECO:0000256" key="2">
    <source>
        <dbReference type="ARBA" id="ARBA00011358"/>
    </source>
</evidence>
<evidence type="ECO:0000313" key="11">
    <source>
        <dbReference type="EMBL" id="CBG40594.1"/>
    </source>
</evidence>